<proteinExistence type="predicted"/>
<accession>A0ACC1NTG9</accession>
<keyword evidence="2" id="KW-1185">Reference proteome</keyword>
<sequence>MTHTRLVFDPDSTFLLHSFLATLRRIVTMALPEKYPEYVNQTGSFRHEQSEVTLLISSDLATVEKVMRANPTTFALYFPQILHLRHNKSIESRLAQDIQQWPFFQFFPTNLQQLTINASRLCSFNSTLSYERRVLLHHHVAWVFLMDDVTEKLPLYGLHDTAGKLYLDNLKSIINGDETQDLVEFIELCPRDVIDAAILAQKVLSEDLMPLKKTLLTPQHARLCVDLLLQFLDFEYKEGQKFCTEATSQEVLQTRAVTVGGLLPMALAMNSEQAGQCTADNMEMMQASVLMVLMNDIIGLYKDLEAVEQRNDGSAYLNLVRVGMREKNLNEKDALRLYLEKLNKLSWSAEFYQSASPCLRQGLQLECLKLAFNYLDYHLFGIMGKPNNRYGWKFESRM</sequence>
<evidence type="ECO:0000313" key="1">
    <source>
        <dbReference type="EMBL" id="KAJ2982217.1"/>
    </source>
</evidence>
<name>A0ACC1NTG9_9HYPO</name>
<evidence type="ECO:0000313" key="2">
    <source>
        <dbReference type="Proteomes" id="UP001143910"/>
    </source>
</evidence>
<organism evidence="1 2">
    <name type="scientific">Zarea fungicola</name>
    <dbReference type="NCBI Taxonomy" id="93591"/>
    <lineage>
        <taxon>Eukaryota</taxon>
        <taxon>Fungi</taxon>
        <taxon>Dikarya</taxon>
        <taxon>Ascomycota</taxon>
        <taxon>Pezizomycotina</taxon>
        <taxon>Sordariomycetes</taxon>
        <taxon>Hypocreomycetidae</taxon>
        <taxon>Hypocreales</taxon>
        <taxon>Cordycipitaceae</taxon>
        <taxon>Zarea</taxon>
    </lineage>
</organism>
<comment type="caution">
    <text evidence="1">The sequence shown here is derived from an EMBL/GenBank/DDBJ whole genome shotgun (WGS) entry which is preliminary data.</text>
</comment>
<dbReference type="Proteomes" id="UP001143910">
    <property type="component" value="Unassembled WGS sequence"/>
</dbReference>
<reference evidence="1" key="1">
    <citation type="submission" date="2022-08" db="EMBL/GenBank/DDBJ databases">
        <title>Genome Sequence of Lecanicillium fungicola.</title>
        <authorList>
            <person name="Buettner E."/>
        </authorList>
    </citation>
    <scope>NUCLEOTIDE SEQUENCE</scope>
    <source>
        <strain evidence="1">Babe33</strain>
    </source>
</reference>
<protein>
    <submittedName>
        <fullName evidence="1">Uncharacterized protein</fullName>
    </submittedName>
</protein>
<dbReference type="EMBL" id="JANJQO010000088">
    <property type="protein sequence ID" value="KAJ2982217.1"/>
    <property type="molecule type" value="Genomic_DNA"/>
</dbReference>
<gene>
    <name evidence="1" type="ORF">NQ176_g1531</name>
</gene>